<dbReference type="AlphaFoldDB" id="J0X165"/>
<dbReference type="Proteomes" id="UP000006415">
    <property type="component" value="Unassembled WGS sequence"/>
</dbReference>
<proteinExistence type="predicted"/>
<dbReference type="STRING" id="857290.HMPREF9156_00570"/>
<evidence type="ECO:0000313" key="2">
    <source>
        <dbReference type="EMBL" id="EJD65126.1"/>
    </source>
</evidence>
<dbReference type="HOGENOM" id="CLU_1685366_0_0_11"/>
<reference evidence="2 3" key="1">
    <citation type="submission" date="2012-01" db="EMBL/GenBank/DDBJ databases">
        <title>The Genome Sequence of Scardovia wiggsiae F0424.</title>
        <authorList>
            <consortium name="The Broad Institute Genome Sequencing Platform"/>
            <person name="Earl A."/>
            <person name="Ward D."/>
            <person name="Feldgarden M."/>
            <person name="Gevers D."/>
            <person name="Izard J."/>
            <person name="Ganesan A."/>
            <person name="Baranova O.V."/>
            <person name="Blanton J.M."/>
            <person name="Tanner A.C."/>
            <person name="Mathney J."/>
            <person name="Dewhirst F.E."/>
            <person name="Young S.K."/>
            <person name="Zeng Q."/>
            <person name="Gargeya S."/>
            <person name="Fitzgerald M."/>
            <person name="Haas B."/>
            <person name="Abouelleil A."/>
            <person name="Alvarado L."/>
            <person name="Arachchi H.M."/>
            <person name="Berlin A."/>
            <person name="Chapman S.B."/>
            <person name="Gearin G."/>
            <person name="Goldberg J."/>
            <person name="Griggs A."/>
            <person name="Gujja S."/>
            <person name="Hansen M."/>
            <person name="Heiman D."/>
            <person name="Howarth C."/>
            <person name="Larimer J."/>
            <person name="Lui A."/>
            <person name="MacDonald P.J.P."/>
            <person name="McCowen C."/>
            <person name="Montmayeur A."/>
            <person name="Murphy C."/>
            <person name="Neiman D."/>
            <person name="Pearson M."/>
            <person name="Priest M."/>
            <person name="Roberts A."/>
            <person name="Saif S."/>
            <person name="Shea T."/>
            <person name="Sisk P."/>
            <person name="Stolte C."/>
            <person name="Sykes S."/>
            <person name="Wortman J."/>
            <person name="Nusbaum C."/>
            <person name="Birren B."/>
        </authorList>
    </citation>
    <scope>NUCLEOTIDE SEQUENCE [LARGE SCALE GENOMIC DNA]</scope>
    <source>
        <strain evidence="2 3">F0424</strain>
    </source>
</reference>
<organism evidence="2 3">
    <name type="scientific">Scardovia wiggsiae F0424</name>
    <dbReference type="NCBI Taxonomy" id="857290"/>
    <lineage>
        <taxon>Bacteria</taxon>
        <taxon>Bacillati</taxon>
        <taxon>Actinomycetota</taxon>
        <taxon>Actinomycetes</taxon>
        <taxon>Bifidobacteriales</taxon>
        <taxon>Bifidobacteriaceae</taxon>
        <taxon>Scardovia</taxon>
    </lineage>
</organism>
<sequence>MMPSAHIHRRLLRTPSLRTVLICILVFLLGIIAITIRAQYHNEVEVPQQQKLCESMILEFSSHFGNAPAQCSPRYGHTPDDWPDNPFSSEQIQDIKKAISKYNFLYPKRAVSFESVKRAYGRDLARNISTGWRIYTREMYFAYWYGDYKSGIKYGA</sequence>
<keyword evidence="1" id="KW-1133">Transmembrane helix</keyword>
<keyword evidence="3" id="KW-1185">Reference proteome</keyword>
<dbReference type="EMBL" id="AGZS01000002">
    <property type="protein sequence ID" value="EJD65126.1"/>
    <property type="molecule type" value="Genomic_DNA"/>
</dbReference>
<accession>J0X165</accession>
<evidence type="ECO:0000256" key="1">
    <source>
        <dbReference type="SAM" id="Phobius"/>
    </source>
</evidence>
<feature type="transmembrane region" description="Helical" evidence="1">
    <location>
        <begin position="20"/>
        <end position="40"/>
    </location>
</feature>
<evidence type="ECO:0000313" key="3">
    <source>
        <dbReference type="Proteomes" id="UP000006415"/>
    </source>
</evidence>
<gene>
    <name evidence="2" type="ORF">HMPREF9156_00570</name>
</gene>
<keyword evidence="1" id="KW-0472">Membrane</keyword>
<keyword evidence="1" id="KW-0812">Transmembrane</keyword>
<name>J0X165_9BIFI</name>
<protein>
    <submittedName>
        <fullName evidence="2">Uncharacterized protein</fullName>
    </submittedName>
</protein>
<comment type="caution">
    <text evidence="2">The sequence shown here is derived from an EMBL/GenBank/DDBJ whole genome shotgun (WGS) entry which is preliminary data.</text>
</comment>